<evidence type="ECO:0000313" key="2">
    <source>
        <dbReference type="Proteomes" id="UP000078348"/>
    </source>
</evidence>
<dbReference type="InterPro" id="IPR035441">
    <property type="entry name" value="TFIIS/LEDGF_dom_sf"/>
</dbReference>
<name>A0A196SPD9_BLAHN</name>
<protein>
    <recommendedName>
        <fullName evidence="3">TFIIS N-terminal domain-containing protein</fullName>
    </recommendedName>
</protein>
<gene>
    <name evidence="1" type="ORF">AV274_0190</name>
</gene>
<reference evidence="1 2" key="1">
    <citation type="submission" date="2016-05" db="EMBL/GenBank/DDBJ databases">
        <title>Nuclear genome of Blastocystis sp. subtype 1 NandII.</title>
        <authorList>
            <person name="Gentekaki E."/>
            <person name="Curtis B."/>
            <person name="Stairs C."/>
            <person name="Eme L."/>
            <person name="Herman E."/>
            <person name="Klimes V."/>
            <person name="Arias M.C."/>
            <person name="Elias M."/>
            <person name="Hilliou F."/>
            <person name="Klute M."/>
            <person name="Malik S.-B."/>
            <person name="Pightling A."/>
            <person name="Rachubinski R."/>
            <person name="Salas D."/>
            <person name="Schlacht A."/>
            <person name="Suga H."/>
            <person name="Archibald J."/>
            <person name="Ball S.G."/>
            <person name="Clark G."/>
            <person name="Dacks J."/>
            <person name="Van Der Giezen M."/>
            <person name="Tsaousis A."/>
            <person name="Roger A."/>
        </authorList>
    </citation>
    <scope>NUCLEOTIDE SEQUENCE [LARGE SCALE GENOMIC DNA]</scope>
    <source>
        <strain evidence="2">ATCC 50177 / NandII</strain>
    </source>
</reference>
<sequence>MSSVKSQAPTISNNPNEEKTWIQAYPSISGKEFSLDVVMKKIGLISIEEETNMNKTINDAMMTPITPFEREIFDLMDAETGELLSPDYAPQLIDLLKGEHTLTERMLLLEVIANFRRAKVLKRLYKCGLLDVLRTWLSTEETPEAEALTDVVLTFLKEQWITKALISAYDFGIGKAIVKVKKSGSESNRALAEEVQKQWTDILNGKEKNAVPESALPPPAMPSSKGVISLPTSLVPSVAFPPSDAIALNTRSRRPIVLDDELDYRKRLRMTSHTNANPANMDELERNKVLWPLHCRRVDKRSRFLVRRHQSNNRCNIKLSVRLSYPDDQAYLRTPRHDVLSDTGDYTMCCNPYFIDYVALYAGNFSRSIGKFTQIDIPDIEGLHPSIRGKSISARDVLKVLDYLDTGYCGKVVKD</sequence>
<dbReference type="Gene3D" id="1.20.930.10">
    <property type="entry name" value="Conserved domain common to transcription factors TFIIS, elongin A, CRSP70"/>
    <property type="match status" value="1"/>
</dbReference>
<organism evidence="1 2">
    <name type="scientific">Blastocystis sp. subtype 1 (strain ATCC 50177 / NandII)</name>
    <dbReference type="NCBI Taxonomy" id="478820"/>
    <lineage>
        <taxon>Eukaryota</taxon>
        <taxon>Sar</taxon>
        <taxon>Stramenopiles</taxon>
        <taxon>Bigyra</taxon>
        <taxon>Opalozoa</taxon>
        <taxon>Opalinata</taxon>
        <taxon>Blastocystidae</taxon>
        <taxon>Blastocystis</taxon>
    </lineage>
</organism>
<dbReference type="EMBL" id="LXWW01000009">
    <property type="protein sequence ID" value="OAO18042.1"/>
    <property type="molecule type" value="Genomic_DNA"/>
</dbReference>
<dbReference type="AlphaFoldDB" id="A0A196SPD9"/>
<accession>A0A196SPD9</accession>
<comment type="caution">
    <text evidence="1">The sequence shown here is derived from an EMBL/GenBank/DDBJ whole genome shotgun (WGS) entry which is preliminary data.</text>
</comment>
<proteinExistence type="predicted"/>
<evidence type="ECO:0000313" key="1">
    <source>
        <dbReference type="EMBL" id="OAO18042.1"/>
    </source>
</evidence>
<evidence type="ECO:0008006" key="3">
    <source>
        <dbReference type="Google" id="ProtNLM"/>
    </source>
</evidence>
<keyword evidence="2" id="KW-1185">Reference proteome</keyword>
<dbReference type="Proteomes" id="UP000078348">
    <property type="component" value="Unassembled WGS sequence"/>
</dbReference>